<sequence>MGACASKPNVLNGEAPEVALENIACKDVGVVVQEEVNKEDDVIVDHDDADKIPSLSNIINNEEGKGSAEEKEEISVKASDVASEAKTEVEVEKVVDDDMKIDATTCIDDKKIEEVISETSIENNVEEVLTPSEESENKTDDQEKLLTSIEEAPEEKTVEEVKLAEKPTIEDKKIEEKPTVVEDPNSDALEKKKTEEKPTATKKSMFWWDK</sequence>
<organism evidence="2 3">
    <name type="scientific">Anisodus acutangulus</name>
    <dbReference type="NCBI Taxonomy" id="402998"/>
    <lineage>
        <taxon>Eukaryota</taxon>
        <taxon>Viridiplantae</taxon>
        <taxon>Streptophyta</taxon>
        <taxon>Embryophyta</taxon>
        <taxon>Tracheophyta</taxon>
        <taxon>Spermatophyta</taxon>
        <taxon>Magnoliopsida</taxon>
        <taxon>eudicotyledons</taxon>
        <taxon>Gunneridae</taxon>
        <taxon>Pentapetalae</taxon>
        <taxon>asterids</taxon>
        <taxon>lamiids</taxon>
        <taxon>Solanales</taxon>
        <taxon>Solanaceae</taxon>
        <taxon>Solanoideae</taxon>
        <taxon>Hyoscyameae</taxon>
        <taxon>Anisodus</taxon>
    </lineage>
</organism>
<feature type="region of interest" description="Disordered" evidence="1">
    <location>
        <begin position="126"/>
        <end position="210"/>
    </location>
</feature>
<feature type="compositionally biased region" description="Basic and acidic residues" evidence="1">
    <location>
        <begin position="135"/>
        <end position="144"/>
    </location>
</feature>
<name>A0A9Q1LB36_9SOLA</name>
<feature type="compositionally biased region" description="Basic and acidic residues" evidence="1">
    <location>
        <begin position="188"/>
        <end position="199"/>
    </location>
</feature>
<dbReference type="EMBL" id="JAJAGQ010000021">
    <property type="protein sequence ID" value="KAJ8531111.1"/>
    <property type="molecule type" value="Genomic_DNA"/>
</dbReference>
<dbReference type="OrthoDB" id="1287810at2759"/>
<reference evidence="3" key="1">
    <citation type="journal article" date="2023" name="Proc. Natl. Acad. Sci. U.S.A.">
        <title>Genomic and structural basis for evolution of tropane alkaloid biosynthesis.</title>
        <authorList>
            <person name="Wanga Y.-J."/>
            <person name="Taina T."/>
            <person name="Yua J.-Y."/>
            <person name="Lia J."/>
            <person name="Xua B."/>
            <person name="Chenc J."/>
            <person name="D'Auriad J.C."/>
            <person name="Huanga J.-P."/>
            <person name="Huanga S.-X."/>
        </authorList>
    </citation>
    <scope>NUCLEOTIDE SEQUENCE [LARGE SCALE GENOMIC DNA]</scope>
    <source>
        <strain evidence="3">cv. KIB-2019</strain>
    </source>
</reference>
<accession>A0A9Q1LB36</accession>
<evidence type="ECO:0000256" key="1">
    <source>
        <dbReference type="SAM" id="MobiDB-lite"/>
    </source>
</evidence>
<evidence type="ECO:0000313" key="3">
    <source>
        <dbReference type="Proteomes" id="UP001152561"/>
    </source>
</evidence>
<dbReference type="AlphaFoldDB" id="A0A9Q1LB36"/>
<comment type="caution">
    <text evidence="2">The sequence shown here is derived from an EMBL/GenBank/DDBJ whole genome shotgun (WGS) entry which is preliminary data.</text>
</comment>
<proteinExistence type="predicted"/>
<evidence type="ECO:0000313" key="2">
    <source>
        <dbReference type="EMBL" id="KAJ8531111.1"/>
    </source>
</evidence>
<keyword evidence="3" id="KW-1185">Reference proteome</keyword>
<gene>
    <name evidence="2" type="ORF">K7X08_025842</name>
</gene>
<feature type="compositionally biased region" description="Basic and acidic residues" evidence="1">
    <location>
        <begin position="154"/>
        <end position="180"/>
    </location>
</feature>
<dbReference type="Proteomes" id="UP001152561">
    <property type="component" value="Unassembled WGS sequence"/>
</dbReference>
<protein>
    <submittedName>
        <fullName evidence="2">Uncharacterized protein</fullName>
    </submittedName>
</protein>